<dbReference type="NCBIfam" id="NF038402">
    <property type="entry name" value="TroA_like"/>
    <property type="match status" value="1"/>
</dbReference>
<keyword evidence="5" id="KW-1185">Reference proteome</keyword>
<protein>
    <submittedName>
        <fullName evidence="4">Cobalamin-binding protein</fullName>
    </submittedName>
</protein>
<comment type="similarity">
    <text evidence="1">Belongs to the bacterial solute-binding protein 8 family.</text>
</comment>
<dbReference type="OrthoDB" id="9816357at2"/>
<evidence type="ECO:0000259" key="3">
    <source>
        <dbReference type="PROSITE" id="PS50983"/>
    </source>
</evidence>
<proteinExistence type="inferred from homology"/>
<dbReference type="AlphaFoldDB" id="A0A3N0GY80"/>
<comment type="caution">
    <text evidence="4">The sequence shown here is derived from an EMBL/GenBank/DDBJ whole genome shotgun (WGS) entry which is preliminary data.</text>
</comment>
<evidence type="ECO:0000256" key="2">
    <source>
        <dbReference type="ARBA" id="ARBA00022729"/>
    </source>
</evidence>
<dbReference type="Proteomes" id="UP000279994">
    <property type="component" value="Unassembled WGS sequence"/>
</dbReference>
<dbReference type="InterPro" id="IPR054828">
    <property type="entry name" value="Vit_B12_bind_prot"/>
</dbReference>
<gene>
    <name evidence="4" type="ORF">EFL26_01195</name>
</gene>
<dbReference type="PANTHER" id="PTHR30535:SF35">
    <property type="entry name" value="PERIPLASMIC BINDING PROTEIN"/>
    <property type="match status" value="1"/>
</dbReference>
<dbReference type="EMBL" id="RJSF01000003">
    <property type="protein sequence ID" value="RNM17434.1"/>
    <property type="molecule type" value="Genomic_DNA"/>
</dbReference>
<feature type="domain" description="Fe/B12 periplasmic-binding" evidence="3">
    <location>
        <begin position="20"/>
        <end position="252"/>
    </location>
</feature>
<evidence type="ECO:0000256" key="1">
    <source>
        <dbReference type="ARBA" id="ARBA00008814"/>
    </source>
</evidence>
<dbReference type="InterPro" id="IPR002491">
    <property type="entry name" value="ABC_transptr_periplasmic_BD"/>
</dbReference>
<dbReference type="SUPFAM" id="SSF53807">
    <property type="entry name" value="Helical backbone' metal receptor"/>
    <property type="match status" value="1"/>
</dbReference>
<reference evidence="4 5" key="1">
    <citation type="submission" date="2018-11" db="EMBL/GenBank/DDBJ databases">
        <authorList>
            <person name="Li F."/>
        </authorList>
    </citation>
    <scope>NUCLEOTIDE SEQUENCE [LARGE SCALE GENOMIC DNA]</scope>
    <source>
        <strain evidence="4 5">Gsoil 818</strain>
    </source>
</reference>
<evidence type="ECO:0000313" key="5">
    <source>
        <dbReference type="Proteomes" id="UP000279994"/>
    </source>
</evidence>
<dbReference type="InterPro" id="IPR050902">
    <property type="entry name" value="ABC_Transporter_SBP"/>
</dbReference>
<dbReference type="PROSITE" id="PS50983">
    <property type="entry name" value="FE_B12_PBP"/>
    <property type="match status" value="1"/>
</dbReference>
<sequence>MPSLRDDLDHPVDLPDPPRRLVSLVPSLTEAVAGTGLLVGATDWCTHPADLEVTRVRGTKNPNVKAIVDLRPDLVLANKEENRELDVRRLREAGVPVWVTDIETVPQSLRSLERIFTEALRRDVPAWLVEADRSWSGPIPPPVARVAVPIWRDPWMVVGSHTFTGDLVARLGLHNVFADPEHNPGGERYPHVDLAELDRDDVDLVLLPDEPYVFTAEDGPEAFTRTPVRLVSGRLLTWYGPSLIEARELVLR</sequence>
<keyword evidence="2" id="KW-0732">Signal</keyword>
<organism evidence="4 5">
    <name type="scientific">Nocardioides pocheonensis</name>
    <dbReference type="NCBI Taxonomy" id="661485"/>
    <lineage>
        <taxon>Bacteria</taxon>
        <taxon>Bacillati</taxon>
        <taxon>Actinomycetota</taxon>
        <taxon>Actinomycetes</taxon>
        <taxon>Propionibacteriales</taxon>
        <taxon>Nocardioidaceae</taxon>
        <taxon>Nocardioides</taxon>
    </lineage>
</organism>
<accession>A0A3N0GY80</accession>
<dbReference type="PANTHER" id="PTHR30535">
    <property type="entry name" value="VITAMIN B12-BINDING PROTEIN"/>
    <property type="match status" value="1"/>
</dbReference>
<name>A0A3N0GY80_9ACTN</name>
<dbReference type="Gene3D" id="3.40.50.1980">
    <property type="entry name" value="Nitrogenase molybdenum iron protein domain"/>
    <property type="match status" value="2"/>
</dbReference>
<evidence type="ECO:0000313" key="4">
    <source>
        <dbReference type="EMBL" id="RNM17434.1"/>
    </source>
</evidence>